<name>W1P6T5_AMBTC</name>
<dbReference type="AlphaFoldDB" id="W1P6T5"/>
<organism evidence="2 3">
    <name type="scientific">Amborella trichopoda</name>
    <dbReference type="NCBI Taxonomy" id="13333"/>
    <lineage>
        <taxon>Eukaryota</taxon>
        <taxon>Viridiplantae</taxon>
        <taxon>Streptophyta</taxon>
        <taxon>Embryophyta</taxon>
        <taxon>Tracheophyta</taxon>
        <taxon>Spermatophyta</taxon>
        <taxon>Magnoliopsida</taxon>
        <taxon>Amborellales</taxon>
        <taxon>Amborellaceae</taxon>
        <taxon>Amborella</taxon>
    </lineage>
</organism>
<sequence length="110" mass="12325">MGDELNCHQKRRKGSAPATATATPLWRRRGRHFIVSNSCIRFLQRGGQAARSASSCVVGFPPYTCCRWGQREVLEVDAEGLERPPLCRCHCTCEKGKVYLSHHCTCEVGF</sequence>
<reference evidence="3" key="1">
    <citation type="journal article" date="2013" name="Science">
        <title>The Amborella genome and the evolution of flowering plants.</title>
        <authorList>
            <consortium name="Amborella Genome Project"/>
        </authorList>
    </citation>
    <scope>NUCLEOTIDE SEQUENCE [LARGE SCALE GENOMIC DNA]</scope>
</reference>
<keyword evidence="3" id="KW-1185">Reference proteome</keyword>
<gene>
    <name evidence="2" type="ORF">AMTR_s00144p00033780</name>
</gene>
<proteinExistence type="predicted"/>
<evidence type="ECO:0000313" key="3">
    <source>
        <dbReference type="Proteomes" id="UP000017836"/>
    </source>
</evidence>
<accession>W1P6T5</accession>
<protein>
    <submittedName>
        <fullName evidence="2">Uncharacterized protein</fullName>
    </submittedName>
</protein>
<evidence type="ECO:0000313" key="2">
    <source>
        <dbReference type="EMBL" id="ERN03643.1"/>
    </source>
</evidence>
<evidence type="ECO:0000256" key="1">
    <source>
        <dbReference type="SAM" id="MobiDB-lite"/>
    </source>
</evidence>
<dbReference type="Proteomes" id="UP000017836">
    <property type="component" value="Unassembled WGS sequence"/>
</dbReference>
<dbReference type="HOGENOM" id="CLU_2174413_0_0_1"/>
<feature type="region of interest" description="Disordered" evidence="1">
    <location>
        <begin position="1"/>
        <end position="22"/>
    </location>
</feature>
<dbReference type="EMBL" id="KI394342">
    <property type="protein sequence ID" value="ERN03643.1"/>
    <property type="molecule type" value="Genomic_DNA"/>
</dbReference>
<dbReference type="Gramene" id="ERN03643">
    <property type="protein sequence ID" value="ERN03643"/>
    <property type="gene ID" value="AMTR_s00144p00033780"/>
</dbReference>